<reference evidence="11" key="2">
    <citation type="journal article" date="2021" name="PeerJ">
        <title>Extensive microbial diversity within the chicken gut microbiome revealed by metagenomics and culture.</title>
        <authorList>
            <person name="Gilroy R."/>
            <person name="Ravi A."/>
            <person name="Getino M."/>
            <person name="Pursley I."/>
            <person name="Horton D.L."/>
            <person name="Alikhan N.F."/>
            <person name="Baker D."/>
            <person name="Gharbi K."/>
            <person name="Hall N."/>
            <person name="Watson M."/>
            <person name="Adriaenssens E.M."/>
            <person name="Foster-Nyarko E."/>
            <person name="Jarju S."/>
            <person name="Secka A."/>
            <person name="Antonio M."/>
            <person name="Oren A."/>
            <person name="Chaudhuri R.R."/>
            <person name="La Ragione R."/>
            <person name="Hildebrand F."/>
            <person name="Pallen M.J."/>
        </authorList>
    </citation>
    <scope>NUCLEOTIDE SEQUENCE</scope>
    <source>
        <strain evidence="11">ChiHjej12B11-29160</strain>
    </source>
</reference>
<keyword evidence="5 8" id="KW-0812">Transmembrane</keyword>
<evidence type="ECO:0000313" key="12">
    <source>
        <dbReference type="Proteomes" id="UP000824078"/>
    </source>
</evidence>
<dbReference type="PANTHER" id="PTHR30425">
    <property type="entry name" value="PHOSPHATE TRANSPORT SYSTEM PERMEASE PROTEIN PST"/>
    <property type="match status" value="1"/>
</dbReference>
<comment type="caution">
    <text evidence="11">The sequence shown here is derived from an EMBL/GenBank/DDBJ whole genome shotgun (WGS) entry which is preliminary data.</text>
</comment>
<evidence type="ECO:0000256" key="2">
    <source>
        <dbReference type="ARBA" id="ARBA00007069"/>
    </source>
</evidence>
<keyword evidence="6 8" id="KW-1133">Transmembrane helix</keyword>
<evidence type="ECO:0000259" key="10">
    <source>
        <dbReference type="PROSITE" id="PS50928"/>
    </source>
</evidence>
<protein>
    <recommendedName>
        <fullName evidence="9">Phosphate transport system permease protein</fullName>
    </recommendedName>
</protein>
<evidence type="ECO:0000256" key="3">
    <source>
        <dbReference type="ARBA" id="ARBA00022448"/>
    </source>
</evidence>
<evidence type="ECO:0000256" key="4">
    <source>
        <dbReference type="ARBA" id="ARBA00022475"/>
    </source>
</evidence>
<reference evidence="11" key="1">
    <citation type="submission" date="2020-10" db="EMBL/GenBank/DDBJ databases">
        <authorList>
            <person name="Gilroy R."/>
        </authorList>
    </citation>
    <scope>NUCLEOTIDE SEQUENCE</scope>
    <source>
        <strain evidence="11">ChiHjej12B11-29160</strain>
    </source>
</reference>
<dbReference type="CDD" id="cd06261">
    <property type="entry name" value="TM_PBP2"/>
    <property type="match status" value="1"/>
</dbReference>
<evidence type="ECO:0000256" key="7">
    <source>
        <dbReference type="ARBA" id="ARBA00023136"/>
    </source>
</evidence>
<dbReference type="GO" id="GO:0006817">
    <property type="term" value="P:phosphate ion transport"/>
    <property type="evidence" value="ECO:0007669"/>
    <property type="project" value="UniProtKB-KW"/>
</dbReference>
<organism evidence="11 12">
    <name type="scientific">Candidatus Coprovicinus avistercoris</name>
    <dbReference type="NCBI Taxonomy" id="2840754"/>
    <lineage>
        <taxon>Bacteria</taxon>
        <taxon>Bacillati</taxon>
        <taxon>Actinomycetota</taxon>
        <taxon>Coriobacteriia</taxon>
        <taxon>Coriobacteriales</taxon>
        <taxon>Coriobacteriaceae</taxon>
        <taxon>Coriobacteriaceae incertae sedis</taxon>
        <taxon>Candidatus Coprovicinus</taxon>
    </lineage>
</organism>
<dbReference type="InterPro" id="IPR035906">
    <property type="entry name" value="MetI-like_sf"/>
</dbReference>
<evidence type="ECO:0000256" key="1">
    <source>
        <dbReference type="ARBA" id="ARBA00004651"/>
    </source>
</evidence>
<comment type="caution">
    <text evidence="9">Lacks conserved residue(s) required for the propagation of feature annotation.</text>
</comment>
<comment type="similarity">
    <text evidence="2 9">Belongs to the binding-protein-dependent transport system permease family. CysTW subfamily.</text>
</comment>
<evidence type="ECO:0000256" key="6">
    <source>
        <dbReference type="ARBA" id="ARBA00022989"/>
    </source>
</evidence>
<dbReference type="Proteomes" id="UP000824078">
    <property type="component" value="Unassembled WGS sequence"/>
</dbReference>
<evidence type="ECO:0000256" key="9">
    <source>
        <dbReference type="RuleBase" id="RU363054"/>
    </source>
</evidence>
<evidence type="ECO:0000313" key="11">
    <source>
        <dbReference type="EMBL" id="HIU24110.1"/>
    </source>
</evidence>
<dbReference type="InterPro" id="IPR000515">
    <property type="entry name" value="MetI-like"/>
</dbReference>
<keyword evidence="4 9" id="KW-1003">Cell membrane</keyword>
<keyword evidence="7 8" id="KW-0472">Membrane</keyword>
<dbReference type="GO" id="GO:0005315">
    <property type="term" value="F:phosphate transmembrane transporter activity"/>
    <property type="evidence" value="ECO:0007669"/>
    <property type="project" value="InterPro"/>
</dbReference>
<comment type="subcellular location">
    <subcellularLocation>
        <location evidence="1 8">Cell membrane</location>
        <topology evidence="1 8">Multi-pass membrane protein</topology>
    </subcellularLocation>
</comment>
<gene>
    <name evidence="11" type="primary">pstC</name>
    <name evidence="11" type="ORF">IAD17_04245</name>
</gene>
<feature type="transmembrane region" description="Helical" evidence="8">
    <location>
        <begin position="73"/>
        <end position="97"/>
    </location>
</feature>
<dbReference type="GO" id="GO:0005886">
    <property type="term" value="C:plasma membrane"/>
    <property type="evidence" value="ECO:0007669"/>
    <property type="project" value="UniProtKB-SubCell"/>
</dbReference>
<keyword evidence="9" id="KW-0592">Phosphate transport</keyword>
<evidence type="ECO:0000256" key="8">
    <source>
        <dbReference type="RuleBase" id="RU363032"/>
    </source>
</evidence>
<keyword evidence="3 8" id="KW-0813">Transport</keyword>
<feature type="transmembrane region" description="Helical" evidence="8">
    <location>
        <begin position="268"/>
        <end position="290"/>
    </location>
</feature>
<dbReference type="PROSITE" id="PS50928">
    <property type="entry name" value="ABC_TM1"/>
    <property type="match status" value="1"/>
</dbReference>
<dbReference type="Gene3D" id="1.10.3720.10">
    <property type="entry name" value="MetI-like"/>
    <property type="match status" value="1"/>
</dbReference>
<proteinExistence type="inferred from homology"/>
<dbReference type="EMBL" id="DVMQ01000014">
    <property type="protein sequence ID" value="HIU24110.1"/>
    <property type="molecule type" value="Genomic_DNA"/>
</dbReference>
<dbReference type="NCBIfam" id="TIGR02138">
    <property type="entry name" value="phosphate_pstC"/>
    <property type="match status" value="1"/>
</dbReference>
<name>A0A9D1L4R8_9ACTN</name>
<dbReference type="PANTHER" id="PTHR30425:SF2">
    <property type="entry name" value="ABC TRANSPORTER PERMEASE PROTEIN YQGH-RELATED"/>
    <property type="match status" value="1"/>
</dbReference>
<accession>A0A9D1L4R8</accession>
<dbReference type="AlphaFoldDB" id="A0A9D1L4R8"/>
<feature type="transmembrane region" description="Helical" evidence="8">
    <location>
        <begin position="109"/>
        <end position="128"/>
    </location>
</feature>
<feature type="transmembrane region" description="Helical" evidence="8">
    <location>
        <begin position="140"/>
        <end position="163"/>
    </location>
</feature>
<sequence length="299" mass="31523">MAKQMPKRRLEGIGFSITTLCVALVALVVVTLIVMVAQQGLATFFQDGINLWSFLSGQNWIPDQQRFGALPLIVGSFSVTLLSTVIALPIALGSAIFVVEVAPGFGRRFFQPVVELLVGIPSVVYGVLGLSVVNSAMRAIFGEAAATGAGILSGSIVLAVMILPTVTTLSIDALAAVPNEYREGSYALGCTRWQTVWHVVLKSALPSLMTAVILGMTRAFGETLAVQMVIGGVERSMPTGLLDPAATLTTALTSGLSNATTGSVEYHALWSLGLLLLLMSLFFIVLIHIIGKRGAKQHG</sequence>
<dbReference type="InterPro" id="IPR051124">
    <property type="entry name" value="Phosphate_Transport_Permease"/>
</dbReference>
<feature type="transmembrane region" description="Helical" evidence="8">
    <location>
        <begin position="12"/>
        <end position="37"/>
    </location>
</feature>
<comment type="function">
    <text evidence="9">Part of the binding-protein-dependent transport system for phosphate; probably responsible for the translocation of the substrate across the membrane.</text>
</comment>
<dbReference type="SUPFAM" id="SSF161098">
    <property type="entry name" value="MetI-like"/>
    <property type="match status" value="1"/>
</dbReference>
<feature type="domain" description="ABC transmembrane type-1" evidence="10">
    <location>
        <begin position="73"/>
        <end position="287"/>
    </location>
</feature>
<dbReference type="InterPro" id="IPR011864">
    <property type="entry name" value="Phosphate_PstC"/>
</dbReference>
<dbReference type="Pfam" id="PF00528">
    <property type="entry name" value="BPD_transp_1"/>
    <property type="match status" value="1"/>
</dbReference>
<evidence type="ECO:0000256" key="5">
    <source>
        <dbReference type="ARBA" id="ARBA00022692"/>
    </source>
</evidence>